<dbReference type="Proteomes" id="UP001627154">
    <property type="component" value="Unassembled WGS sequence"/>
</dbReference>
<protein>
    <recommendedName>
        <fullName evidence="4">RRM domain-containing protein</fullName>
    </recommendedName>
</protein>
<keyword evidence="1" id="KW-0175">Coiled coil</keyword>
<evidence type="ECO:0000256" key="1">
    <source>
        <dbReference type="SAM" id="Coils"/>
    </source>
</evidence>
<reference evidence="2 3" key="1">
    <citation type="journal article" date="2024" name="bioRxiv">
        <title>A reference genome for Trichogramma kaykai: A tiny desert-dwelling parasitoid wasp with competing sex-ratio distorters.</title>
        <authorList>
            <person name="Culotta J."/>
            <person name="Lindsey A.R."/>
        </authorList>
    </citation>
    <scope>NUCLEOTIDE SEQUENCE [LARGE SCALE GENOMIC DNA]</scope>
    <source>
        <strain evidence="2 3">KSX58</strain>
    </source>
</reference>
<comment type="caution">
    <text evidence="2">The sequence shown here is derived from an EMBL/GenBank/DDBJ whole genome shotgun (WGS) entry which is preliminary data.</text>
</comment>
<dbReference type="EMBL" id="JBJJXI010000128">
    <property type="protein sequence ID" value="KAL3388740.1"/>
    <property type="molecule type" value="Genomic_DNA"/>
</dbReference>
<feature type="coiled-coil region" evidence="1">
    <location>
        <begin position="34"/>
        <end position="68"/>
    </location>
</feature>
<organism evidence="2 3">
    <name type="scientific">Trichogramma kaykai</name>
    <dbReference type="NCBI Taxonomy" id="54128"/>
    <lineage>
        <taxon>Eukaryota</taxon>
        <taxon>Metazoa</taxon>
        <taxon>Ecdysozoa</taxon>
        <taxon>Arthropoda</taxon>
        <taxon>Hexapoda</taxon>
        <taxon>Insecta</taxon>
        <taxon>Pterygota</taxon>
        <taxon>Neoptera</taxon>
        <taxon>Endopterygota</taxon>
        <taxon>Hymenoptera</taxon>
        <taxon>Apocrita</taxon>
        <taxon>Proctotrupomorpha</taxon>
        <taxon>Chalcidoidea</taxon>
        <taxon>Trichogrammatidae</taxon>
        <taxon>Trichogramma</taxon>
    </lineage>
</organism>
<accession>A0ABD2W845</accession>
<keyword evidence="3" id="KW-1185">Reference proteome</keyword>
<proteinExistence type="predicted"/>
<evidence type="ECO:0000313" key="3">
    <source>
        <dbReference type="Proteomes" id="UP001627154"/>
    </source>
</evidence>
<name>A0ABD2W845_9HYME</name>
<sequence length="254" mass="27978">MASIGASLQHELPPQLADFLLRLDTKLDNLSAHLVTIEASMSRLEGRIEALETRSEQQAAEMADIRADINGLKKSAGPAPVLPNLLPSPAGSHPSDACEIFLTGLPTDVNLTDKEALDRVFTAMGLTDYKKFLVHTRAWNPKNRNKPAPDNTRAFIFKLSSPSTHDHCIVNAFKLASVNTNALFGVGDGKVRLRPLWPSETYSLLQKAYDAAQKLNLDPPIVRNLTVFMHETNGTKPIPISTEHDIRALKTRTR</sequence>
<gene>
    <name evidence="2" type="ORF">TKK_016169</name>
</gene>
<evidence type="ECO:0000313" key="2">
    <source>
        <dbReference type="EMBL" id="KAL3388740.1"/>
    </source>
</evidence>
<dbReference type="AlphaFoldDB" id="A0ABD2W845"/>
<evidence type="ECO:0008006" key="4">
    <source>
        <dbReference type="Google" id="ProtNLM"/>
    </source>
</evidence>